<proteinExistence type="predicted"/>
<comment type="caution">
    <text evidence="1">The sequence shown here is derived from an EMBL/GenBank/DDBJ whole genome shotgun (WGS) entry which is preliminary data.</text>
</comment>
<organism evidence="1 2">
    <name type="scientific">Vibrio splendidus</name>
    <dbReference type="NCBI Taxonomy" id="29497"/>
    <lineage>
        <taxon>Bacteria</taxon>
        <taxon>Pseudomonadati</taxon>
        <taxon>Pseudomonadota</taxon>
        <taxon>Gammaproteobacteria</taxon>
        <taxon>Vibrionales</taxon>
        <taxon>Vibrionaceae</taxon>
        <taxon>Vibrio</taxon>
    </lineage>
</organism>
<dbReference type="RefSeq" id="WP_171329567.1">
    <property type="nucleotide sequence ID" value="NZ_CAWPOP010000004.1"/>
</dbReference>
<evidence type="ECO:0000313" key="2">
    <source>
        <dbReference type="Proteomes" id="UP000519158"/>
    </source>
</evidence>
<gene>
    <name evidence="1" type="ORF">F0234_14675</name>
</gene>
<accession>A0A7Y4D7C4</accession>
<dbReference type="AlphaFoldDB" id="A0A7Y4D7C4"/>
<dbReference type="EMBL" id="VTXL01000012">
    <property type="protein sequence ID" value="NOJ14005.1"/>
    <property type="molecule type" value="Genomic_DNA"/>
</dbReference>
<evidence type="ECO:0000313" key="1">
    <source>
        <dbReference type="EMBL" id="NOJ14005.1"/>
    </source>
</evidence>
<dbReference type="Proteomes" id="UP000519158">
    <property type="component" value="Unassembled WGS sequence"/>
</dbReference>
<name>A0A7Y4D7C4_VIBSP</name>
<sequence>MSEVKKSDIQSVRTVEQLEKIGKINEIIVHVNKIITPFTVPETIVSFKDLLPYVLKANQVISNDTIYTNEIDMFATRRAAILFCLTASPISSTMDRLNFLCFPEDFHDEPQKNQKEISRWFHRIKKDIESQRLTDPVTHCATLKLDELKEELEGLLDIEIGDIDEAIPEPNLLTSF</sequence>
<protein>
    <submittedName>
        <fullName evidence="1">Uncharacterized protein</fullName>
    </submittedName>
</protein>
<reference evidence="1 2" key="1">
    <citation type="submission" date="2019-09" db="EMBL/GenBank/DDBJ databases">
        <title>Draft genome sequencing and comparative genomics of hatchery-associated Vibrios.</title>
        <authorList>
            <person name="Kehlet-Delgado H."/>
            <person name="Mueller R.S."/>
        </authorList>
    </citation>
    <scope>NUCLEOTIDE SEQUENCE [LARGE SCALE GENOMIC DNA]</scope>
    <source>
        <strain evidence="1 2">99-70-13A3</strain>
    </source>
</reference>